<evidence type="ECO:0000313" key="1">
    <source>
        <dbReference type="EMBL" id="KKL02476.1"/>
    </source>
</evidence>
<organism evidence="1">
    <name type="scientific">marine sediment metagenome</name>
    <dbReference type="NCBI Taxonomy" id="412755"/>
    <lineage>
        <taxon>unclassified sequences</taxon>
        <taxon>metagenomes</taxon>
        <taxon>ecological metagenomes</taxon>
    </lineage>
</organism>
<gene>
    <name evidence="1" type="ORF">LCGC14_2626490</name>
</gene>
<name>A0A0F9CCL3_9ZZZZ</name>
<accession>A0A0F9CCL3</accession>
<proteinExistence type="predicted"/>
<dbReference type="InterPro" id="IPR056908">
    <property type="entry name" value="Gp80-like"/>
</dbReference>
<protein>
    <submittedName>
        <fullName evidence="1">Uncharacterized protein</fullName>
    </submittedName>
</protein>
<dbReference type="AlphaFoldDB" id="A0A0F9CCL3"/>
<dbReference type="Pfam" id="PF23140">
    <property type="entry name" value="Gp80"/>
    <property type="match status" value="1"/>
</dbReference>
<dbReference type="EMBL" id="LAZR01044945">
    <property type="protein sequence ID" value="KKL02476.1"/>
    <property type="molecule type" value="Genomic_DNA"/>
</dbReference>
<reference evidence="1" key="1">
    <citation type="journal article" date="2015" name="Nature">
        <title>Complex archaea that bridge the gap between prokaryotes and eukaryotes.</title>
        <authorList>
            <person name="Spang A."/>
            <person name="Saw J.H."/>
            <person name="Jorgensen S.L."/>
            <person name="Zaremba-Niedzwiedzka K."/>
            <person name="Martijn J."/>
            <person name="Lind A.E."/>
            <person name="van Eijk R."/>
            <person name="Schleper C."/>
            <person name="Guy L."/>
            <person name="Ettema T.J."/>
        </authorList>
    </citation>
    <scope>NUCLEOTIDE SEQUENCE</scope>
</reference>
<sequence length="132" mass="13642">MPGFNDYAEDKILDHAIGGITWTAPTTYLALWIGDPTETGAGGAEVSAIGTAYVRVAPTYSAASGGSITNSADIDYPQATAGYGTVTHGLLADNVTPGGGNPIMYGPLTNQKTIDQDDQFRVLTGDLVCTLD</sequence>
<comment type="caution">
    <text evidence="1">The sequence shown here is derived from an EMBL/GenBank/DDBJ whole genome shotgun (WGS) entry which is preliminary data.</text>
</comment>